<evidence type="ECO:0000256" key="2">
    <source>
        <dbReference type="ARBA" id="ARBA00023015"/>
    </source>
</evidence>
<dbReference type="InterPro" id="IPR036390">
    <property type="entry name" value="WH_DNA-bd_sf"/>
</dbReference>
<dbReference type="Proteomes" id="UP000214603">
    <property type="component" value="Unassembled WGS sequence"/>
</dbReference>
<dbReference type="PANTHER" id="PTHR30419">
    <property type="entry name" value="HTH-TYPE TRANSCRIPTIONAL REGULATOR YBHD"/>
    <property type="match status" value="1"/>
</dbReference>
<proteinExistence type="inferred from homology"/>
<dbReference type="RefSeq" id="WP_088605270.1">
    <property type="nucleotide sequence ID" value="NZ_NJIH01000012.1"/>
</dbReference>
<accession>A0A225M3I4</accession>
<protein>
    <recommendedName>
        <fullName evidence="5">HTH lysR-type domain-containing protein</fullName>
    </recommendedName>
</protein>
<dbReference type="InterPro" id="IPR050950">
    <property type="entry name" value="HTH-type_LysR_regulators"/>
</dbReference>
<dbReference type="Pfam" id="PF00126">
    <property type="entry name" value="HTH_1"/>
    <property type="match status" value="1"/>
</dbReference>
<dbReference type="InterPro" id="IPR036388">
    <property type="entry name" value="WH-like_DNA-bd_sf"/>
</dbReference>
<evidence type="ECO:0000256" key="1">
    <source>
        <dbReference type="ARBA" id="ARBA00009437"/>
    </source>
</evidence>
<dbReference type="PANTHER" id="PTHR30419:SF8">
    <property type="entry name" value="NITROGEN ASSIMILATION TRANSCRIPTIONAL ACTIVATOR-RELATED"/>
    <property type="match status" value="1"/>
</dbReference>
<dbReference type="PRINTS" id="PR00039">
    <property type="entry name" value="HTHLYSR"/>
</dbReference>
<keyword evidence="7" id="KW-1185">Reference proteome</keyword>
<dbReference type="Gene3D" id="1.10.10.10">
    <property type="entry name" value="Winged helix-like DNA-binding domain superfamily/Winged helix DNA-binding domain"/>
    <property type="match status" value="1"/>
</dbReference>
<dbReference type="OrthoDB" id="5914299at2"/>
<comment type="similarity">
    <text evidence="1">Belongs to the LysR transcriptional regulatory family.</text>
</comment>
<dbReference type="GO" id="GO:0005829">
    <property type="term" value="C:cytosol"/>
    <property type="evidence" value="ECO:0007669"/>
    <property type="project" value="TreeGrafter"/>
</dbReference>
<dbReference type="InterPro" id="IPR000847">
    <property type="entry name" value="LysR_HTH_N"/>
</dbReference>
<evidence type="ECO:0000256" key="4">
    <source>
        <dbReference type="ARBA" id="ARBA00023163"/>
    </source>
</evidence>
<sequence length="314" mass="34486">MKPHYFDALRLRHLRLLAALRDTGTIQGAADRLEMSQPAASRMVGEIEQAMGCALFVREHRGVRPTSAGTRLMDKVSIVLEELGYGESDAQHPPAEARQVVRIGAISQVVTQILPAALGRMCAREPNLSVSLFDSTSRQLLQMLKDGEIDCAIGGFMLNGESRREFHAQELWQKDDALCVIAHRGNPILRSRGAAGAAISLSECAELQWVLPTQGTLLRNVFDAQFVSRGLVPLEPQIESPSPAVILAFVAAHQWLCSISRESVLELLPAGTPIVKIVLQEGLNLPRLQILIRRNAEKIKSLRLFLAELKAEIA</sequence>
<evidence type="ECO:0000259" key="5">
    <source>
        <dbReference type="PROSITE" id="PS50931"/>
    </source>
</evidence>
<dbReference type="AlphaFoldDB" id="A0A225M3I4"/>
<evidence type="ECO:0000313" key="6">
    <source>
        <dbReference type="EMBL" id="OWT55696.1"/>
    </source>
</evidence>
<feature type="domain" description="HTH lysR-type" evidence="5">
    <location>
        <begin position="9"/>
        <end position="66"/>
    </location>
</feature>
<keyword evidence="4" id="KW-0804">Transcription</keyword>
<gene>
    <name evidence="6" type="ORF">CEY11_20475</name>
</gene>
<keyword evidence="3" id="KW-0238">DNA-binding</keyword>
<evidence type="ECO:0000313" key="7">
    <source>
        <dbReference type="Proteomes" id="UP000214603"/>
    </source>
</evidence>
<dbReference type="SUPFAM" id="SSF46785">
    <property type="entry name" value="Winged helix' DNA-binding domain"/>
    <property type="match status" value="1"/>
</dbReference>
<keyword evidence="2" id="KW-0805">Transcription regulation</keyword>
<evidence type="ECO:0000256" key="3">
    <source>
        <dbReference type="ARBA" id="ARBA00023125"/>
    </source>
</evidence>
<dbReference type="Gene3D" id="3.40.190.290">
    <property type="match status" value="1"/>
</dbReference>
<dbReference type="Pfam" id="PF03466">
    <property type="entry name" value="LysR_substrate"/>
    <property type="match status" value="1"/>
</dbReference>
<dbReference type="EMBL" id="NJIH01000012">
    <property type="protein sequence ID" value="OWT55696.1"/>
    <property type="molecule type" value="Genomic_DNA"/>
</dbReference>
<reference evidence="7" key="1">
    <citation type="submission" date="2017-06" db="EMBL/GenBank/DDBJ databases">
        <title>Herbaspirillum phytohormonus sp. nov., isolated from the root nodule of Robinia pseudoacacia in lead-zinc mine.</title>
        <authorList>
            <person name="Fan M."/>
            <person name="Lin Y."/>
        </authorList>
    </citation>
    <scope>NUCLEOTIDE SEQUENCE [LARGE SCALE GENOMIC DNA]</scope>
    <source>
        <strain evidence="7">SC-089</strain>
    </source>
</reference>
<dbReference type="SUPFAM" id="SSF53850">
    <property type="entry name" value="Periplasmic binding protein-like II"/>
    <property type="match status" value="1"/>
</dbReference>
<name>A0A225M3I4_9BURK</name>
<dbReference type="PROSITE" id="PS50931">
    <property type="entry name" value="HTH_LYSR"/>
    <property type="match status" value="1"/>
</dbReference>
<dbReference type="CDD" id="cd05466">
    <property type="entry name" value="PBP2_LTTR_substrate"/>
    <property type="match status" value="1"/>
</dbReference>
<dbReference type="GO" id="GO:0003700">
    <property type="term" value="F:DNA-binding transcription factor activity"/>
    <property type="evidence" value="ECO:0007669"/>
    <property type="project" value="InterPro"/>
</dbReference>
<dbReference type="GO" id="GO:0003677">
    <property type="term" value="F:DNA binding"/>
    <property type="evidence" value="ECO:0007669"/>
    <property type="project" value="UniProtKB-KW"/>
</dbReference>
<dbReference type="InterPro" id="IPR005119">
    <property type="entry name" value="LysR_subst-bd"/>
</dbReference>
<organism evidence="6 7">
    <name type="scientific">Candidimonas nitroreducens</name>
    <dbReference type="NCBI Taxonomy" id="683354"/>
    <lineage>
        <taxon>Bacteria</taxon>
        <taxon>Pseudomonadati</taxon>
        <taxon>Pseudomonadota</taxon>
        <taxon>Betaproteobacteria</taxon>
        <taxon>Burkholderiales</taxon>
        <taxon>Alcaligenaceae</taxon>
        <taxon>Candidimonas</taxon>
    </lineage>
</organism>
<comment type="caution">
    <text evidence="6">The sequence shown here is derived from an EMBL/GenBank/DDBJ whole genome shotgun (WGS) entry which is preliminary data.</text>
</comment>